<organism evidence="17 18">
    <name type="scientific">Taxus chinensis</name>
    <name type="common">Chinese yew</name>
    <name type="synonym">Taxus wallichiana var. chinensis</name>
    <dbReference type="NCBI Taxonomy" id="29808"/>
    <lineage>
        <taxon>Eukaryota</taxon>
        <taxon>Viridiplantae</taxon>
        <taxon>Streptophyta</taxon>
        <taxon>Embryophyta</taxon>
        <taxon>Tracheophyta</taxon>
        <taxon>Spermatophyta</taxon>
        <taxon>Pinopsida</taxon>
        <taxon>Pinidae</taxon>
        <taxon>Conifers II</taxon>
        <taxon>Cupressales</taxon>
        <taxon>Taxaceae</taxon>
        <taxon>Taxus</taxon>
    </lineage>
</organism>
<keyword evidence="8" id="KW-0675">Receptor</keyword>
<dbReference type="Pfam" id="PF00069">
    <property type="entry name" value="Pkinase"/>
    <property type="match status" value="1"/>
</dbReference>
<dbReference type="InterPro" id="IPR038408">
    <property type="entry name" value="GNK2_sf"/>
</dbReference>
<comment type="function">
    <text evidence="1">Exerts antifungal activity through its carbohydrate-binding specificity.</text>
</comment>
<dbReference type="PROSITE" id="PS00108">
    <property type="entry name" value="PROTEIN_KINASE_ST"/>
    <property type="match status" value="1"/>
</dbReference>
<proteinExistence type="predicted"/>
<evidence type="ECO:0000256" key="11">
    <source>
        <dbReference type="ARBA" id="ARBA00048679"/>
    </source>
</evidence>
<feature type="domain" description="Gnk2-homologous" evidence="16">
    <location>
        <begin position="32"/>
        <end position="144"/>
    </location>
</feature>
<dbReference type="Proteomes" id="UP000824469">
    <property type="component" value="Unassembled WGS sequence"/>
</dbReference>
<evidence type="ECO:0000256" key="6">
    <source>
        <dbReference type="ARBA" id="ARBA00022777"/>
    </source>
</evidence>
<dbReference type="GO" id="GO:0005524">
    <property type="term" value="F:ATP binding"/>
    <property type="evidence" value="ECO:0007669"/>
    <property type="project" value="UniProtKB-KW"/>
</dbReference>
<evidence type="ECO:0000313" key="18">
    <source>
        <dbReference type="Proteomes" id="UP000824469"/>
    </source>
</evidence>
<evidence type="ECO:0000256" key="3">
    <source>
        <dbReference type="ARBA" id="ARBA00022527"/>
    </source>
</evidence>
<dbReference type="Gene3D" id="1.10.510.10">
    <property type="entry name" value="Transferase(Phosphotransferase) domain 1"/>
    <property type="match status" value="1"/>
</dbReference>
<name>A0AA38G7U7_TAXCH</name>
<dbReference type="InterPro" id="IPR052059">
    <property type="entry name" value="CR_Ser/Thr_kinase"/>
</dbReference>
<keyword evidence="13" id="KW-0472">Membrane</keyword>
<keyword evidence="13" id="KW-0812">Transmembrane</keyword>
<dbReference type="Pfam" id="PF01657">
    <property type="entry name" value="Stress-antifung"/>
    <property type="match status" value="1"/>
</dbReference>
<evidence type="ECO:0000256" key="4">
    <source>
        <dbReference type="ARBA" id="ARBA00022679"/>
    </source>
</evidence>
<keyword evidence="6" id="KW-0418">Kinase</keyword>
<keyword evidence="3" id="KW-0723">Serine/threonine-protein kinase</keyword>
<feature type="compositionally biased region" description="Pro residues" evidence="12">
    <location>
        <begin position="147"/>
        <end position="169"/>
    </location>
</feature>
<dbReference type="EC" id="2.7.11.1" evidence="2"/>
<dbReference type="InterPro" id="IPR002902">
    <property type="entry name" value="GNK2"/>
</dbReference>
<evidence type="ECO:0000256" key="8">
    <source>
        <dbReference type="ARBA" id="ARBA00023170"/>
    </source>
</evidence>
<protein>
    <recommendedName>
        <fullName evidence="2">non-specific serine/threonine protein kinase</fullName>
        <ecNumber evidence="2">2.7.11.1</ecNumber>
    </recommendedName>
</protein>
<comment type="catalytic activity">
    <reaction evidence="11">
        <text>L-seryl-[protein] + ATP = O-phospho-L-seryl-[protein] + ADP + H(+)</text>
        <dbReference type="Rhea" id="RHEA:17989"/>
        <dbReference type="Rhea" id="RHEA-COMP:9863"/>
        <dbReference type="Rhea" id="RHEA-COMP:11604"/>
        <dbReference type="ChEBI" id="CHEBI:15378"/>
        <dbReference type="ChEBI" id="CHEBI:29999"/>
        <dbReference type="ChEBI" id="CHEBI:30616"/>
        <dbReference type="ChEBI" id="CHEBI:83421"/>
        <dbReference type="ChEBI" id="CHEBI:456216"/>
        <dbReference type="EC" id="2.7.11.1"/>
    </reaction>
</comment>
<dbReference type="InterPro" id="IPR011009">
    <property type="entry name" value="Kinase-like_dom_sf"/>
</dbReference>
<comment type="catalytic activity">
    <reaction evidence="10">
        <text>L-threonyl-[protein] + ATP = O-phospho-L-threonyl-[protein] + ADP + H(+)</text>
        <dbReference type="Rhea" id="RHEA:46608"/>
        <dbReference type="Rhea" id="RHEA-COMP:11060"/>
        <dbReference type="Rhea" id="RHEA-COMP:11605"/>
        <dbReference type="ChEBI" id="CHEBI:15378"/>
        <dbReference type="ChEBI" id="CHEBI:30013"/>
        <dbReference type="ChEBI" id="CHEBI:30616"/>
        <dbReference type="ChEBI" id="CHEBI:61977"/>
        <dbReference type="ChEBI" id="CHEBI:456216"/>
        <dbReference type="EC" id="2.7.11.1"/>
    </reaction>
</comment>
<evidence type="ECO:0000256" key="1">
    <source>
        <dbReference type="ARBA" id="ARBA00002571"/>
    </source>
</evidence>
<evidence type="ECO:0000313" key="17">
    <source>
        <dbReference type="EMBL" id="KAH9317025.1"/>
    </source>
</evidence>
<reference evidence="17 18" key="1">
    <citation type="journal article" date="2021" name="Nat. Plants">
        <title>The Taxus genome provides insights into paclitaxel biosynthesis.</title>
        <authorList>
            <person name="Xiong X."/>
            <person name="Gou J."/>
            <person name="Liao Q."/>
            <person name="Li Y."/>
            <person name="Zhou Q."/>
            <person name="Bi G."/>
            <person name="Li C."/>
            <person name="Du R."/>
            <person name="Wang X."/>
            <person name="Sun T."/>
            <person name="Guo L."/>
            <person name="Liang H."/>
            <person name="Lu P."/>
            <person name="Wu Y."/>
            <person name="Zhang Z."/>
            <person name="Ro D.K."/>
            <person name="Shang Y."/>
            <person name="Huang S."/>
            <person name="Yan J."/>
        </authorList>
    </citation>
    <scope>NUCLEOTIDE SEQUENCE [LARGE SCALE GENOMIC DNA]</scope>
    <source>
        <strain evidence="17">Ta-2019</strain>
    </source>
</reference>
<evidence type="ECO:0000256" key="10">
    <source>
        <dbReference type="ARBA" id="ARBA00047899"/>
    </source>
</evidence>
<dbReference type="PROSITE" id="PS50011">
    <property type="entry name" value="PROTEIN_KINASE_DOM"/>
    <property type="match status" value="1"/>
</dbReference>
<dbReference type="AlphaFoldDB" id="A0AA38G7U7"/>
<dbReference type="FunFam" id="1.10.510.10:FF:001023">
    <property type="entry name" value="Os07g0541700 protein"/>
    <property type="match status" value="1"/>
</dbReference>
<comment type="caution">
    <text evidence="17">The sequence shown here is derived from an EMBL/GenBank/DDBJ whole genome shotgun (WGS) entry which is preliminary data.</text>
</comment>
<evidence type="ECO:0000256" key="9">
    <source>
        <dbReference type="ARBA" id="ARBA00023180"/>
    </source>
</evidence>
<dbReference type="EMBL" id="JAHRHJ020000004">
    <property type="protein sequence ID" value="KAH9317025.1"/>
    <property type="molecule type" value="Genomic_DNA"/>
</dbReference>
<dbReference type="FunFam" id="3.30.200.20:FF:000162">
    <property type="entry name" value="Adenine nucleotide alpha hydrolase-like domain kinase"/>
    <property type="match status" value="1"/>
</dbReference>
<evidence type="ECO:0000256" key="12">
    <source>
        <dbReference type="SAM" id="MobiDB-lite"/>
    </source>
</evidence>
<evidence type="ECO:0000256" key="13">
    <source>
        <dbReference type="SAM" id="Phobius"/>
    </source>
</evidence>
<keyword evidence="9" id="KW-0325">Glycoprotein</keyword>
<dbReference type="GO" id="GO:0004674">
    <property type="term" value="F:protein serine/threonine kinase activity"/>
    <property type="evidence" value="ECO:0007669"/>
    <property type="project" value="UniProtKB-KW"/>
</dbReference>
<evidence type="ECO:0000256" key="2">
    <source>
        <dbReference type="ARBA" id="ARBA00012513"/>
    </source>
</evidence>
<keyword evidence="4" id="KW-0808">Transferase</keyword>
<feature type="signal peptide" evidence="14">
    <location>
        <begin position="1"/>
        <end position="18"/>
    </location>
</feature>
<keyword evidence="5" id="KW-0547">Nucleotide-binding</keyword>
<gene>
    <name evidence="17" type="ORF">KI387_018794</name>
</gene>
<feature type="domain" description="Protein kinase" evidence="15">
    <location>
        <begin position="242"/>
        <end position="423"/>
    </location>
</feature>
<keyword evidence="13" id="KW-1133">Transmembrane helix</keyword>
<evidence type="ECO:0000259" key="15">
    <source>
        <dbReference type="PROSITE" id="PS50011"/>
    </source>
</evidence>
<dbReference type="InterPro" id="IPR000719">
    <property type="entry name" value="Prot_kinase_dom"/>
</dbReference>
<evidence type="ECO:0000256" key="5">
    <source>
        <dbReference type="ARBA" id="ARBA00022741"/>
    </source>
</evidence>
<sequence length="423" mass="46222">MGIGLLLWLLIDVTNEDAMTGKLEHFVGSLDKSLTAIELNPGTSTNPDALAAAVRGFLTNLTTEAYGSPNLFSSGTTVDSSSQHTQIYGLVQCWRYLTSNGECRSCLTTVVNSLLEQAIQVGGVRLGGAAALGSCMARYDTDSFFNPAPPPPPPPFQRPTPTSTPPPIQQPQKKSSNRLALVLGILGGSLVLLLLFMFAVRRKLKSGKPLTLGKGIDLRSLIREDERIIFDLATLSNATGNFHEDNKLGKGGFGPVYKGKMSDGQQIAVKKLLVESGQGYKEFLNKVKLAAKIQHRNLVNLLGIVVRDQNACLFTNPQRSKELEWLKRLNIIRGIARGLLYLHEDSKVQIIHRDIKPGNILLDEKMEPKISDFGLARLFGQHETHVSTRVGGTFGYTALEYISHGRLSVKADVYSFGVVLLEI</sequence>
<dbReference type="InterPro" id="IPR008271">
    <property type="entry name" value="Ser/Thr_kinase_AS"/>
</dbReference>
<dbReference type="SMART" id="SM00220">
    <property type="entry name" value="S_TKc"/>
    <property type="match status" value="1"/>
</dbReference>
<keyword evidence="18" id="KW-1185">Reference proteome</keyword>
<dbReference type="Gene3D" id="3.30.430.20">
    <property type="entry name" value="Gnk2 domain, C-X8-C-X2-C motif"/>
    <property type="match status" value="1"/>
</dbReference>
<feature type="chain" id="PRO_5041231708" description="non-specific serine/threonine protein kinase" evidence="14">
    <location>
        <begin position="19"/>
        <end position="423"/>
    </location>
</feature>
<keyword evidence="14" id="KW-0732">Signal</keyword>
<evidence type="ECO:0000256" key="14">
    <source>
        <dbReference type="SAM" id="SignalP"/>
    </source>
</evidence>
<dbReference type="CDD" id="cd23509">
    <property type="entry name" value="Gnk2-like"/>
    <property type="match status" value="1"/>
</dbReference>
<dbReference type="PROSITE" id="PS51473">
    <property type="entry name" value="GNK2"/>
    <property type="match status" value="1"/>
</dbReference>
<feature type="region of interest" description="Disordered" evidence="12">
    <location>
        <begin position="143"/>
        <end position="173"/>
    </location>
</feature>
<evidence type="ECO:0000259" key="16">
    <source>
        <dbReference type="PROSITE" id="PS51473"/>
    </source>
</evidence>
<accession>A0AA38G7U7</accession>
<dbReference type="PANTHER" id="PTHR47973">
    <property type="entry name" value="CYSTEINE-RICH RECEPTOR-LIKE PROTEIN KINASE 3"/>
    <property type="match status" value="1"/>
</dbReference>
<keyword evidence="7" id="KW-0067">ATP-binding</keyword>
<feature type="transmembrane region" description="Helical" evidence="13">
    <location>
        <begin position="179"/>
        <end position="200"/>
    </location>
</feature>
<dbReference type="Gene3D" id="3.30.200.20">
    <property type="entry name" value="Phosphorylase Kinase, domain 1"/>
    <property type="match status" value="1"/>
</dbReference>
<dbReference type="SUPFAM" id="SSF56112">
    <property type="entry name" value="Protein kinase-like (PK-like)"/>
    <property type="match status" value="1"/>
</dbReference>
<feature type="non-terminal residue" evidence="17">
    <location>
        <position position="423"/>
    </location>
</feature>
<evidence type="ECO:0000256" key="7">
    <source>
        <dbReference type="ARBA" id="ARBA00022840"/>
    </source>
</evidence>